<comment type="caution">
    <text evidence="3">The sequence shown here is derived from an EMBL/GenBank/DDBJ whole genome shotgun (WGS) entry which is preliminary data.</text>
</comment>
<keyword evidence="4" id="KW-1185">Reference proteome</keyword>
<dbReference type="InterPro" id="IPR038729">
    <property type="entry name" value="Rad50/SbcC_AAA"/>
</dbReference>
<dbReference type="RefSeq" id="WP_254087878.1">
    <property type="nucleotide sequence ID" value="NZ_JAHESE010000059.1"/>
</dbReference>
<feature type="coiled-coil region" evidence="1">
    <location>
        <begin position="438"/>
        <end position="521"/>
    </location>
</feature>
<feature type="domain" description="Rad50/SbcC-type AAA" evidence="2">
    <location>
        <begin position="6"/>
        <end position="244"/>
    </location>
</feature>
<gene>
    <name evidence="3" type="ORF">KK062_28985</name>
</gene>
<dbReference type="Proteomes" id="UP001319080">
    <property type="component" value="Unassembled WGS sequence"/>
</dbReference>
<dbReference type="Pfam" id="PF13476">
    <property type="entry name" value="AAA_23"/>
    <property type="match status" value="1"/>
</dbReference>
<dbReference type="GO" id="GO:0016887">
    <property type="term" value="F:ATP hydrolysis activity"/>
    <property type="evidence" value="ECO:0007669"/>
    <property type="project" value="InterPro"/>
</dbReference>
<reference evidence="3 4" key="1">
    <citation type="submission" date="2021-05" db="EMBL/GenBank/DDBJ databases">
        <title>A Polyphasic approach of four new species of the genus Ohtaekwangia: Ohtaekwangia histidinii sp. nov., Ohtaekwangia cretensis sp. nov., Ohtaekwangia indiensis sp. nov., Ohtaekwangia reichenbachii sp. nov. from diverse environment.</title>
        <authorList>
            <person name="Octaviana S."/>
        </authorList>
    </citation>
    <scope>NUCLEOTIDE SEQUENCE [LARGE SCALE GENOMIC DNA]</scope>
    <source>
        <strain evidence="3 4">PWU5</strain>
    </source>
</reference>
<feature type="coiled-coil region" evidence="1">
    <location>
        <begin position="198"/>
        <end position="273"/>
    </location>
</feature>
<name>A0AAP2E3D0_9BACT</name>
<keyword evidence="1" id="KW-0175">Coiled coil</keyword>
<protein>
    <submittedName>
        <fullName evidence="3">AAA family ATPase</fullName>
    </submittedName>
</protein>
<dbReference type="InterPro" id="IPR027417">
    <property type="entry name" value="P-loop_NTPase"/>
</dbReference>
<dbReference type="EMBL" id="JAHESE010000059">
    <property type="protein sequence ID" value="MBT1712313.1"/>
    <property type="molecule type" value="Genomic_DNA"/>
</dbReference>
<dbReference type="AlphaFoldDB" id="A0AAP2E3D0"/>
<evidence type="ECO:0000256" key="1">
    <source>
        <dbReference type="SAM" id="Coils"/>
    </source>
</evidence>
<evidence type="ECO:0000313" key="3">
    <source>
        <dbReference type="EMBL" id="MBT1712313.1"/>
    </source>
</evidence>
<sequence>MILKEVVIENYLCYYGIKIFELAKGLNIILGENGEGKTKYFEALDWLFRGDSLGLERLVSVKALSELAIGGDLRVRVSIVAEQFGEQRTLTKSFICTKVSASKCTTSNFSLEGIEETQSGERSQVDGKHLLEQLFPTEIRRYSLFKGESELDIFNNEDALITLINSFSDAKHYEKYSEKGEYLRKMAEKAVDDATKTDTKNQSLYKRLQAEIDQLEDQRIKTLALQTNALDQIRKTESNLQEVEHLVNNADALEVVNKRIRQLEQKISETTLQIDENYTTKLFDDCWILIQYERFHKRFLEKVMQMSAVKREAQSNFDREEGMREGAKRERERIINNSVPLPVGVPSRAHMEEMIREEICKVCNRPARKHTPEHDFMIQRLEEYFTSQIPKEESGEEKKTLFKKDYVSRLLNLATSHDETLSKVRRIQIEIKEFFEFNDARRRELEELNHKLASETKERENIVGNSTGGADKLVDIYKNYNAWQKSLTQLNRESVRLEDDLKKIELELQVKREEKEGIDTKSVKKFLLDTRSILRDIEKIFKDTKVRKFGQFIALLEGKANDYFWRMNKGAFVGSIKLEKETRGAKTVIKIELQENERLLHKPNQSLLTSMHISILFAISELAKEQREESFPMVFDAPTSSFGDVKTKEFLNIIAETGNQIILLMKNFIIKDSKSDGLVISHEFAQVKRDKAFWVKINRPFDSQNLETINTEVINL</sequence>
<dbReference type="GO" id="GO:0006302">
    <property type="term" value="P:double-strand break repair"/>
    <property type="evidence" value="ECO:0007669"/>
    <property type="project" value="InterPro"/>
</dbReference>
<dbReference type="SUPFAM" id="SSF52540">
    <property type="entry name" value="P-loop containing nucleoside triphosphate hydrolases"/>
    <property type="match status" value="2"/>
</dbReference>
<dbReference type="Gene3D" id="3.40.50.300">
    <property type="entry name" value="P-loop containing nucleotide triphosphate hydrolases"/>
    <property type="match status" value="2"/>
</dbReference>
<accession>A0AAP2E3D0</accession>
<organism evidence="3 4">
    <name type="scientific">Dawidia cretensis</name>
    <dbReference type="NCBI Taxonomy" id="2782350"/>
    <lineage>
        <taxon>Bacteria</taxon>
        <taxon>Pseudomonadati</taxon>
        <taxon>Bacteroidota</taxon>
        <taxon>Cytophagia</taxon>
        <taxon>Cytophagales</taxon>
        <taxon>Chryseotaleaceae</taxon>
        <taxon>Dawidia</taxon>
    </lineage>
</organism>
<proteinExistence type="predicted"/>
<evidence type="ECO:0000259" key="2">
    <source>
        <dbReference type="Pfam" id="PF13476"/>
    </source>
</evidence>
<evidence type="ECO:0000313" key="4">
    <source>
        <dbReference type="Proteomes" id="UP001319080"/>
    </source>
</evidence>